<dbReference type="InterPro" id="IPR012337">
    <property type="entry name" value="RNaseH-like_sf"/>
</dbReference>
<dbReference type="AlphaFoldDB" id="A0A2T5I720"/>
<sequence>MDFMHDALSDGRSFRTFNVIDDFNREGLGIEVDLSLPSARIIRALEHIIEWRGKPKALRLDNGPEHISHEFRQWAESQGIELRFIQPGKPAQNAYVERFNRTVRHEWLDQTIFQSIVHAQQTATQWLWRYNAERPNTAIGGITPYQKLAMVA</sequence>
<protein>
    <submittedName>
        <fullName evidence="2">Integrase-like protein</fullName>
    </submittedName>
</protein>
<dbReference type="PANTHER" id="PTHR47515:SF2">
    <property type="entry name" value="INTEGRASE CORE DOMAIN PROTEIN"/>
    <property type="match status" value="1"/>
</dbReference>
<name>A0A2T5I720_9PROT</name>
<dbReference type="GO" id="GO:0015074">
    <property type="term" value="P:DNA integration"/>
    <property type="evidence" value="ECO:0007669"/>
    <property type="project" value="InterPro"/>
</dbReference>
<dbReference type="GO" id="GO:0003676">
    <property type="term" value="F:nucleic acid binding"/>
    <property type="evidence" value="ECO:0007669"/>
    <property type="project" value="InterPro"/>
</dbReference>
<evidence type="ECO:0000313" key="3">
    <source>
        <dbReference type="Proteomes" id="UP000244152"/>
    </source>
</evidence>
<dbReference type="Gene3D" id="3.30.420.10">
    <property type="entry name" value="Ribonuclease H-like superfamily/Ribonuclease H"/>
    <property type="match status" value="1"/>
</dbReference>
<dbReference type="SUPFAM" id="SSF53098">
    <property type="entry name" value="Ribonuclease H-like"/>
    <property type="match status" value="1"/>
</dbReference>
<dbReference type="InterPro" id="IPR036397">
    <property type="entry name" value="RNaseH_sf"/>
</dbReference>
<dbReference type="EMBL" id="QAOK01000025">
    <property type="protein sequence ID" value="PTQ79610.1"/>
    <property type="molecule type" value="Genomic_DNA"/>
</dbReference>
<organism evidence="2 3">
    <name type="scientific">Nitrosospira multiformis</name>
    <dbReference type="NCBI Taxonomy" id="1231"/>
    <lineage>
        <taxon>Bacteria</taxon>
        <taxon>Pseudomonadati</taxon>
        <taxon>Pseudomonadota</taxon>
        <taxon>Betaproteobacteria</taxon>
        <taxon>Nitrosomonadales</taxon>
        <taxon>Nitrosomonadaceae</taxon>
        <taxon>Nitrosospira</taxon>
    </lineage>
</organism>
<dbReference type="InterPro" id="IPR001584">
    <property type="entry name" value="Integrase_cat-core"/>
</dbReference>
<evidence type="ECO:0000259" key="1">
    <source>
        <dbReference type="PROSITE" id="PS50994"/>
    </source>
</evidence>
<reference evidence="2 3" key="1">
    <citation type="submission" date="2018-04" db="EMBL/GenBank/DDBJ databases">
        <title>Active sludge and wastewater microbial communities from Klosterneuburg, Austria.</title>
        <authorList>
            <person name="Wagner M."/>
        </authorList>
    </citation>
    <scope>NUCLEOTIDE SEQUENCE [LARGE SCALE GENOMIC DNA]</scope>
    <source>
        <strain evidence="2 3">Nl12</strain>
    </source>
</reference>
<dbReference type="PANTHER" id="PTHR47515">
    <property type="entry name" value="LOW CALCIUM RESPONSE LOCUS PROTEIN T"/>
    <property type="match status" value="1"/>
</dbReference>
<evidence type="ECO:0000313" key="2">
    <source>
        <dbReference type="EMBL" id="PTQ79610.1"/>
    </source>
</evidence>
<comment type="caution">
    <text evidence="2">The sequence shown here is derived from an EMBL/GenBank/DDBJ whole genome shotgun (WGS) entry which is preliminary data.</text>
</comment>
<gene>
    <name evidence="2" type="ORF">C8R21_12545</name>
</gene>
<accession>A0A2T5I720</accession>
<feature type="domain" description="Integrase catalytic" evidence="1">
    <location>
        <begin position="1"/>
        <end position="152"/>
    </location>
</feature>
<dbReference type="Pfam" id="PF13683">
    <property type="entry name" value="rve_3"/>
    <property type="match status" value="1"/>
</dbReference>
<dbReference type="PROSITE" id="PS50994">
    <property type="entry name" value="INTEGRASE"/>
    <property type="match status" value="1"/>
</dbReference>
<proteinExistence type="predicted"/>
<dbReference type="Proteomes" id="UP000244152">
    <property type="component" value="Unassembled WGS sequence"/>
</dbReference>